<feature type="non-terminal residue" evidence="1">
    <location>
        <position position="116"/>
    </location>
</feature>
<evidence type="ECO:0000313" key="1">
    <source>
        <dbReference type="EMBL" id="GAG01760.1"/>
    </source>
</evidence>
<proteinExistence type="predicted"/>
<protein>
    <submittedName>
        <fullName evidence="1">Uncharacterized protein</fullName>
    </submittedName>
</protein>
<reference evidence="1" key="1">
    <citation type="journal article" date="2014" name="Front. Microbiol.">
        <title>High frequency of phylogenetically diverse reductive dehalogenase-homologous genes in deep subseafloor sedimentary metagenomes.</title>
        <authorList>
            <person name="Kawai M."/>
            <person name="Futagami T."/>
            <person name="Toyoda A."/>
            <person name="Takaki Y."/>
            <person name="Nishi S."/>
            <person name="Hori S."/>
            <person name="Arai W."/>
            <person name="Tsubouchi T."/>
            <person name="Morono Y."/>
            <person name="Uchiyama I."/>
            <person name="Ito T."/>
            <person name="Fujiyama A."/>
            <person name="Inagaki F."/>
            <person name="Takami H."/>
        </authorList>
    </citation>
    <scope>NUCLEOTIDE SEQUENCE</scope>
    <source>
        <strain evidence="1">Expedition CK06-06</strain>
    </source>
</reference>
<dbReference type="EMBL" id="BARS01026539">
    <property type="protein sequence ID" value="GAG01760.1"/>
    <property type="molecule type" value="Genomic_DNA"/>
</dbReference>
<sequence length="116" mass="12926">MKRKHKPQLVLLVGAWHLLKQIMAFGNPTAGGFSTMADALRAVAGMNKKLKARHGLTFAVSGHWWHELLVPRNAPEIGYSAHWNNPRSIDFDEWMEKAKTGEFAPVGRIIPPGFGL</sequence>
<accession>X0U868</accession>
<gene>
    <name evidence="1" type="ORF">S01H1_41813</name>
</gene>
<organism evidence="1">
    <name type="scientific">marine sediment metagenome</name>
    <dbReference type="NCBI Taxonomy" id="412755"/>
    <lineage>
        <taxon>unclassified sequences</taxon>
        <taxon>metagenomes</taxon>
        <taxon>ecological metagenomes</taxon>
    </lineage>
</organism>
<comment type="caution">
    <text evidence="1">The sequence shown here is derived from an EMBL/GenBank/DDBJ whole genome shotgun (WGS) entry which is preliminary data.</text>
</comment>
<name>X0U868_9ZZZZ</name>
<dbReference type="AlphaFoldDB" id="X0U868"/>